<evidence type="ECO:0000259" key="7">
    <source>
        <dbReference type="Pfam" id="PF01545"/>
    </source>
</evidence>
<evidence type="ECO:0000313" key="8">
    <source>
        <dbReference type="EMBL" id="PZA10367.1"/>
    </source>
</evidence>
<dbReference type="GO" id="GO:0016020">
    <property type="term" value="C:membrane"/>
    <property type="evidence" value="ECO:0007669"/>
    <property type="project" value="UniProtKB-SubCell"/>
</dbReference>
<dbReference type="InterPro" id="IPR002524">
    <property type="entry name" value="Cation_efflux"/>
</dbReference>
<feature type="domain" description="Cation efflux protein transmembrane" evidence="7">
    <location>
        <begin position="11"/>
        <end position="224"/>
    </location>
</feature>
<name>A0A323UDT4_RHOPL</name>
<feature type="transmembrane region" description="Helical" evidence="6">
    <location>
        <begin position="173"/>
        <end position="192"/>
    </location>
</feature>
<keyword evidence="2" id="KW-0813">Transport</keyword>
<dbReference type="SUPFAM" id="SSF160240">
    <property type="entry name" value="Cation efflux protein cytoplasmic domain-like"/>
    <property type="match status" value="1"/>
</dbReference>
<feature type="transmembrane region" description="Helical" evidence="6">
    <location>
        <begin position="198"/>
        <end position="216"/>
    </location>
</feature>
<dbReference type="EMBL" id="QKQS01000023">
    <property type="protein sequence ID" value="PZA10367.1"/>
    <property type="molecule type" value="Genomic_DNA"/>
</dbReference>
<proteinExistence type="predicted"/>
<keyword evidence="5 6" id="KW-0472">Membrane</keyword>
<dbReference type="Proteomes" id="UP000248134">
    <property type="component" value="Unassembled WGS sequence"/>
</dbReference>
<keyword evidence="4 6" id="KW-1133">Transmembrane helix</keyword>
<dbReference type="OrthoDB" id="9806522at2"/>
<dbReference type="Pfam" id="PF01545">
    <property type="entry name" value="Cation_efflux"/>
    <property type="match status" value="1"/>
</dbReference>
<dbReference type="InterPro" id="IPR036837">
    <property type="entry name" value="Cation_efflux_CTD_sf"/>
</dbReference>
<dbReference type="Gene3D" id="1.20.1510.10">
    <property type="entry name" value="Cation efflux protein transmembrane domain"/>
    <property type="match status" value="1"/>
</dbReference>
<dbReference type="InterPro" id="IPR027469">
    <property type="entry name" value="Cation_efflux_TMD_sf"/>
</dbReference>
<gene>
    <name evidence="8" type="ORF">DNX69_13385</name>
</gene>
<evidence type="ECO:0000256" key="4">
    <source>
        <dbReference type="ARBA" id="ARBA00022989"/>
    </source>
</evidence>
<protein>
    <submittedName>
        <fullName evidence="8">Cation transporter</fullName>
    </submittedName>
</protein>
<dbReference type="PANTHER" id="PTHR13414">
    <property type="entry name" value="HUEL-CATION TRANSPORTER"/>
    <property type="match status" value="1"/>
</dbReference>
<comment type="caution">
    <text evidence="8">The sequence shown here is derived from an EMBL/GenBank/DDBJ whole genome shotgun (WGS) entry which is preliminary data.</text>
</comment>
<evidence type="ECO:0000256" key="3">
    <source>
        <dbReference type="ARBA" id="ARBA00022692"/>
    </source>
</evidence>
<evidence type="ECO:0000256" key="2">
    <source>
        <dbReference type="ARBA" id="ARBA00022448"/>
    </source>
</evidence>
<dbReference type="AlphaFoldDB" id="A0A323UDT4"/>
<evidence type="ECO:0000313" key="9">
    <source>
        <dbReference type="Proteomes" id="UP000248134"/>
    </source>
</evidence>
<comment type="subcellular location">
    <subcellularLocation>
        <location evidence="1">Membrane</location>
        <topology evidence="1">Multi-pass membrane protein</topology>
    </subcellularLocation>
</comment>
<evidence type="ECO:0000256" key="6">
    <source>
        <dbReference type="SAM" id="Phobius"/>
    </source>
</evidence>
<keyword evidence="3 6" id="KW-0812">Transmembrane</keyword>
<dbReference type="SUPFAM" id="SSF161111">
    <property type="entry name" value="Cation efflux protein transmembrane domain-like"/>
    <property type="match status" value="1"/>
</dbReference>
<dbReference type="GO" id="GO:0006829">
    <property type="term" value="P:zinc ion transport"/>
    <property type="evidence" value="ECO:0007669"/>
    <property type="project" value="InterPro"/>
</dbReference>
<evidence type="ECO:0000256" key="1">
    <source>
        <dbReference type="ARBA" id="ARBA00004141"/>
    </source>
</evidence>
<evidence type="ECO:0000256" key="5">
    <source>
        <dbReference type="ARBA" id="ARBA00023136"/>
    </source>
</evidence>
<organism evidence="8 9">
    <name type="scientific">Rhodopseudomonas palustris</name>
    <dbReference type="NCBI Taxonomy" id="1076"/>
    <lineage>
        <taxon>Bacteria</taxon>
        <taxon>Pseudomonadati</taxon>
        <taxon>Pseudomonadota</taxon>
        <taxon>Alphaproteobacteria</taxon>
        <taxon>Hyphomicrobiales</taxon>
        <taxon>Nitrobacteraceae</taxon>
        <taxon>Rhodopseudomonas</taxon>
    </lineage>
</organism>
<feature type="transmembrane region" description="Helical" evidence="6">
    <location>
        <begin position="76"/>
        <end position="96"/>
    </location>
</feature>
<sequence length="308" mass="33024">MSHASSKKVIYAALVGNLAIAVTKMAAAAWTGSSAMLSEGVHSLVDTGNELLLLYGLHRAAKSVDAAHPLGYGRELYFWSFIVALLIFSIGAGVSFYEGVVHVLDPTPISDVRVSYIVLGLAFVFELGSWYVAWKGFRSVAPTLGYLPDAEYIEAATRSKDPTSFMVLFEDSAALLGIVFALAGTAAADWLQMPVLDGVASIAIGLLLGLTGAFLARESKGLLMGEPADPALRDRILQIAGGHGRIVSAEPMFTVHLAPWQVVVALTLDFPDDSRAVEIERSFASLEAEIKRSCPQVVCVFIRPKLQR</sequence>
<dbReference type="InterPro" id="IPR058533">
    <property type="entry name" value="Cation_efflux_TM"/>
</dbReference>
<accession>A0A323UDT4</accession>
<reference evidence="8 9" key="1">
    <citation type="submission" date="2018-06" db="EMBL/GenBank/DDBJ databases">
        <title>Draft Whole-Genome Sequence of the purple photosynthetic bacterium Rhodospeudomonas palustris XCP.</title>
        <authorList>
            <person name="Rayyan A."/>
            <person name="Meyer T.E."/>
            <person name="Kyndt J.A."/>
        </authorList>
    </citation>
    <scope>NUCLEOTIDE SEQUENCE [LARGE SCALE GENOMIC DNA]</scope>
    <source>
        <strain evidence="8 9">XCP</strain>
    </source>
</reference>
<dbReference type="RefSeq" id="WP_110786475.1">
    <property type="nucleotide sequence ID" value="NZ_QKQS01000023.1"/>
</dbReference>
<dbReference type="GO" id="GO:0008324">
    <property type="term" value="F:monoatomic cation transmembrane transporter activity"/>
    <property type="evidence" value="ECO:0007669"/>
    <property type="project" value="InterPro"/>
</dbReference>
<dbReference type="InterPro" id="IPR040177">
    <property type="entry name" value="SLC30A9"/>
</dbReference>
<feature type="transmembrane region" description="Helical" evidence="6">
    <location>
        <begin position="116"/>
        <end position="134"/>
    </location>
</feature>
<dbReference type="NCBIfam" id="TIGR01297">
    <property type="entry name" value="CDF"/>
    <property type="match status" value="1"/>
</dbReference>
<dbReference type="PANTHER" id="PTHR13414:SF9">
    <property type="entry name" value="PROTON-COUPLED ZINC ANTIPORTER SLC30A9, MITOCHONDRIAL"/>
    <property type="match status" value="1"/>
</dbReference>